<dbReference type="PROSITE" id="PS01124">
    <property type="entry name" value="HTH_ARAC_FAMILY_2"/>
    <property type="match status" value="1"/>
</dbReference>
<proteinExistence type="predicted"/>
<evidence type="ECO:0000256" key="1">
    <source>
        <dbReference type="ARBA" id="ARBA00023015"/>
    </source>
</evidence>
<reference evidence="6 7" key="1">
    <citation type="submission" date="2020-05" db="EMBL/GenBank/DDBJ databases">
        <title>Bremerella alba sp. nov., a novel planctomycete isolated from the surface of the macroalga Fucus spiralis.</title>
        <authorList>
            <person name="Godinho O."/>
            <person name="Botelho R."/>
            <person name="Albuquerque L."/>
            <person name="Wiegand S."/>
            <person name="Da Costa M.S."/>
            <person name="Lobo-Da-Cunha A."/>
            <person name="Jogler C."/>
            <person name="Lage O.M."/>
        </authorList>
    </citation>
    <scope>NUCLEOTIDE SEQUENCE [LARGE SCALE GENOMIC DNA]</scope>
    <source>
        <strain evidence="6 7">FF15</strain>
    </source>
</reference>
<dbReference type="AlphaFoldDB" id="A0A7V8V211"/>
<dbReference type="RefSeq" id="WP_207394931.1">
    <property type="nucleotide sequence ID" value="NZ_JABRWO010000001.1"/>
</dbReference>
<evidence type="ECO:0000259" key="5">
    <source>
        <dbReference type="PROSITE" id="PS01124"/>
    </source>
</evidence>
<dbReference type="GO" id="GO:0000976">
    <property type="term" value="F:transcription cis-regulatory region binding"/>
    <property type="evidence" value="ECO:0007669"/>
    <property type="project" value="TreeGrafter"/>
</dbReference>
<dbReference type="Pfam" id="PF12833">
    <property type="entry name" value="HTH_18"/>
    <property type="match status" value="1"/>
</dbReference>
<dbReference type="PANTHER" id="PTHR30146">
    <property type="entry name" value="LACI-RELATED TRANSCRIPTIONAL REPRESSOR"/>
    <property type="match status" value="1"/>
</dbReference>
<dbReference type="GO" id="GO:0003700">
    <property type="term" value="F:DNA-binding transcription factor activity"/>
    <property type="evidence" value="ECO:0007669"/>
    <property type="project" value="InterPro"/>
</dbReference>
<feature type="domain" description="HTH araC/xylS-type" evidence="5">
    <location>
        <begin position="290"/>
        <end position="388"/>
    </location>
</feature>
<dbReference type="SUPFAM" id="SSF46689">
    <property type="entry name" value="Homeodomain-like"/>
    <property type="match status" value="1"/>
</dbReference>
<keyword evidence="2" id="KW-0238">DNA-binding</keyword>
<dbReference type="PANTHER" id="PTHR30146:SF24">
    <property type="entry name" value="XYLOSE OPERON REGULATORY PROTEIN"/>
    <property type="match status" value="1"/>
</dbReference>
<feature type="region of interest" description="Disordered" evidence="4">
    <location>
        <begin position="382"/>
        <end position="403"/>
    </location>
</feature>
<gene>
    <name evidence="6" type="primary">xylR_2</name>
    <name evidence="6" type="ORF">HOV93_06090</name>
</gene>
<evidence type="ECO:0000256" key="3">
    <source>
        <dbReference type="ARBA" id="ARBA00023163"/>
    </source>
</evidence>
<dbReference type="EMBL" id="JABRWO010000001">
    <property type="protein sequence ID" value="MBA2113460.1"/>
    <property type="molecule type" value="Genomic_DNA"/>
</dbReference>
<dbReference type="InterPro" id="IPR018060">
    <property type="entry name" value="HTH_AraC"/>
</dbReference>
<dbReference type="InterPro" id="IPR009057">
    <property type="entry name" value="Homeodomain-like_sf"/>
</dbReference>
<dbReference type="SUPFAM" id="SSF53822">
    <property type="entry name" value="Periplasmic binding protein-like I"/>
    <property type="match status" value="1"/>
</dbReference>
<keyword evidence="1" id="KW-0805">Transcription regulation</keyword>
<dbReference type="InterPro" id="IPR046335">
    <property type="entry name" value="LacI/GalR-like_sensor"/>
</dbReference>
<evidence type="ECO:0000256" key="2">
    <source>
        <dbReference type="ARBA" id="ARBA00023125"/>
    </source>
</evidence>
<dbReference type="InterPro" id="IPR028082">
    <property type="entry name" value="Peripla_BP_I"/>
</dbReference>
<accession>A0A7V8V211</accession>
<evidence type="ECO:0000313" key="6">
    <source>
        <dbReference type="EMBL" id="MBA2113460.1"/>
    </source>
</evidence>
<keyword evidence="3" id="KW-0804">Transcription</keyword>
<keyword evidence="7" id="KW-1185">Reference proteome</keyword>
<evidence type="ECO:0000256" key="4">
    <source>
        <dbReference type="SAM" id="MobiDB-lite"/>
    </source>
</evidence>
<sequence>MIQRVSAYSDRLRIALLILNESYWSRRILHGIARYADVNGGWDFWLHPRGMEQPRRLPADWRGQGVISRISNEPLRQSIALHNLPTINVSWLGDHCARFPKVIADPLAAGQLASSFFVERGFEHIGYVGPPLYYGYQDVILPELTKTAENAGCRAYQFVPDPDVKQADFDFQRVRLVDWVRSLPKPVGIVAWHMIQAREIMLTCSAEGINVPNEVAVLAVENDPLVSQLSPIPVSYVEQRIERVGFESAQELQRLISGGKPRDKPLLIPPEGVVEMASTDTVFANDTLVQDAVAFIKQNCDVAINVSDLVQHLDVSRRSLEDRFRKVLKRSPAEEIRFTRVRILKNLLKTTDLTLVEISRQTGHSCEKSMLRFFKRMTGLTPGAYRQSHPQVPRDNDQEDSWD</sequence>
<dbReference type="SMART" id="SM00342">
    <property type="entry name" value="HTH_ARAC"/>
    <property type="match status" value="1"/>
</dbReference>
<dbReference type="Gene3D" id="3.40.50.2300">
    <property type="match status" value="2"/>
</dbReference>
<organism evidence="6 7">
    <name type="scientific">Bremerella alba</name>
    <dbReference type="NCBI Taxonomy" id="980252"/>
    <lineage>
        <taxon>Bacteria</taxon>
        <taxon>Pseudomonadati</taxon>
        <taxon>Planctomycetota</taxon>
        <taxon>Planctomycetia</taxon>
        <taxon>Pirellulales</taxon>
        <taxon>Pirellulaceae</taxon>
        <taxon>Bremerella</taxon>
    </lineage>
</organism>
<evidence type="ECO:0000313" key="7">
    <source>
        <dbReference type="Proteomes" id="UP000551616"/>
    </source>
</evidence>
<dbReference type="CDD" id="cd01543">
    <property type="entry name" value="PBP1_XylR"/>
    <property type="match status" value="1"/>
</dbReference>
<dbReference type="Gene3D" id="1.10.10.60">
    <property type="entry name" value="Homeodomain-like"/>
    <property type="match status" value="1"/>
</dbReference>
<dbReference type="Proteomes" id="UP000551616">
    <property type="component" value="Unassembled WGS sequence"/>
</dbReference>
<comment type="caution">
    <text evidence="6">The sequence shown here is derived from an EMBL/GenBank/DDBJ whole genome shotgun (WGS) entry which is preliminary data.</text>
</comment>
<protein>
    <submittedName>
        <fullName evidence="6">Xylose operon regulatory protein</fullName>
    </submittedName>
</protein>
<name>A0A7V8V211_9BACT</name>
<dbReference type="Pfam" id="PF13377">
    <property type="entry name" value="Peripla_BP_3"/>
    <property type="match status" value="1"/>
</dbReference>